<dbReference type="InterPro" id="IPR027417">
    <property type="entry name" value="P-loop_NTPase"/>
</dbReference>
<dbReference type="PROSITE" id="PS51719">
    <property type="entry name" value="G_SEPTIN"/>
    <property type="match status" value="1"/>
</dbReference>
<keyword evidence="1" id="KW-0132">Cell division</keyword>
<dbReference type="GO" id="GO:0000281">
    <property type="term" value="P:mitotic cytokinesis"/>
    <property type="evidence" value="ECO:0007669"/>
    <property type="project" value="UniProtKB-ARBA"/>
</dbReference>
<evidence type="ECO:0000256" key="4">
    <source>
        <dbReference type="ARBA" id="ARBA00023134"/>
    </source>
</evidence>
<dbReference type="FunFam" id="3.40.50.300:FF:000162">
    <property type="entry name" value="septin-7 isoform X1"/>
    <property type="match status" value="1"/>
</dbReference>
<sequence>MPLEHALQTRGLFPDLGPWKTTPVRQASLNRPLGMEALPRQKYNKAKRTPFQLNLMVVGETGLGKSTFMNTLFHSDLYESEAKVPQDTKTVEITPVTYELEEGGVTLRLCVIDTPGFGDRLNRNADLEPILTYIDEQYDRFHEAEKNASFRGALVDSRVHACLYFIAPTGHRLKELDIMSLRAISAKVNVIPVIAKADTLTPEEKILFKEAILEDLQEHEIKMYPTAFPDDRDEIEELEKHIPFTVIGSTSYVDVNGKQVRGRQYRWGAVEVENPDHCDFIHLRELLMTHCLHELTDLTHHHHYHAHRARRLRGPDRPESLLMCDEEYDSRIENMKSDLKQEMLSKEEDMRQQFVQKVRETEQVLKQREEALQEKRQELMKELEEQKKQLETTERELNDMRNATLR</sequence>
<dbReference type="InterPro" id="IPR016491">
    <property type="entry name" value="Septin"/>
</dbReference>
<keyword evidence="2 6" id="KW-0547">Nucleotide-binding</keyword>
<dbReference type="Pfam" id="PF00735">
    <property type="entry name" value="Septin"/>
    <property type="match status" value="1"/>
</dbReference>
<dbReference type="Proteomes" id="UP000605846">
    <property type="component" value="Unassembled WGS sequence"/>
</dbReference>
<evidence type="ECO:0000256" key="7">
    <source>
        <dbReference type="SAM" id="MobiDB-lite"/>
    </source>
</evidence>
<evidence type="ECO:0000256" key="1">
    <source>
        <dbReference type="ARBA" id="ARBA00022618"/>
    </source>
</evidence>
<keyword evidence="10" id="KW-1185">Reference proteome</keyword>
<reference evidence="9" key="1">
    <citation type="submission" date="2020-01" db="EMBL/GenBank/DDBJ databases">
        <title>Genome Sequencing of Three Apophysomyces-Like Fungal Strains Confirms a Novel Fungal Genus in the Mucoromycota with divergent Burkholderia-like Endosymbiotic Bacteria.</title>
        <authorList>
            <person name="Stajich J.E."/>
            <person name="Macias A.M."/>
            <person name="Carter-House D."/>
            <person name="Lovett B."/>
            <person name="Kasson L.R."/>
            <person name="Berry K."/>
            <person name="Grigoriev I."/>
            <person name="Chang Y."/>
            <person name="Spatafora J."/>
            <person name="Kasson M.T."/>
        </authorList>
    </citation>
    <scope>NUCLEOTIDE SEQUENCE</scope>
    <source>
        <strain evidence="9">NRRL A-21654</strain>
    </source>
</reference>
<comment type="caution">
    <text evidence="9">The sequence shown here is derived from an EMBL/GenBank/DDBJ whole genome shotgun (WGS) entry which is preliminary data.</text>
</comment>
<evidence type="ECO:0000256" key="2">
    <source>
        <dbReference type="ARBA" id="ARBA00022741"/>
    </source>
</evidence>
<evidence type="ECO:0000256" key="5">
    <source>
        <dbReference type="ARBA" id="ARBA00023306"/>
    </source>
</evidence>
<organism evidence="9 10">
    <name type="scientific">Apophysomyces ossiformis</name>
    <dbReference type="NCBI Taxonomy" id="679940"/>
    <lineage>
        <taxon>Eukaryota</taxon>
        <taxon>Fungi</taxon>
        <taxon>Fungi incertae sedis</taxon>
        <taxon>Mucoromycota</taxon>
        <taxon>Mucoromycotina</taxon>
        <taxon>Mucoromycetes</taxon>
        <taxon>Mucorales</taxon>
        <taxon>Mucorineae</taxon>
        <taxon>Mucoraceae</taxon>
        <taxon>Apophysomyces</taxon>
    </lineage>
</organism>
<feature type="compositionally biased region" description="Basic and acidic residues" evidence="7">
    <location>
        <begin position="385"/>
        <end position="399"/>
    </location>
</feature>
<evidence type="ECO:0000259" key="8">
    <source>
        <dbReference type="PROSITE" id="PS51719"/>
    </source>
</evidence>
<evidence type="ECO:0000256" key="3">
    <source>
        <dbReference type="ARBA" id="ARBA00023054"/>
    </source>
</evidence>
<evidence type="ECO:0000313" key="9">
    <source>
        <dbReference type="EMBL" id="KAF7723934.1"/>
    </source>
</evidence>
<dbReference type="AlphaFoldDB" id="A0A8H7BLX5"/>
<keyword evidence="4 6" id="KW-0342">GTP-binding</keyword>
<gene>
    <name evidence="9" type="primary">SEPT2</name>
    <name evidence="9" type="ORF">EC973_001506</name>
</gene>
<feature type="region of interest" description="Disordered" evidence="7">
    <location>
        <begin position="385"/>
        <end position="406"/>
    </location>
</feature>
<dbReference type="EMBL" id="JABAYA010000135">
    <property type="protein sequence ID" value="KAF7723934.1"/>
    <property type="molecule type" value="Genomic_DNA"/>
</dbReference>
<dbReference type="PANTHER" id="PTHR18884">
    <property type="entry name" value="SEPTIN"/>
    <property type="match status" value="1"/>
</dbReference>
<evidence type="ECO:0000313" key="10">
    <source>
        <dbReference type="Proteomes" id="UP000605846"/>
    </source>
</evidence>
<protein>
    <submittedName>
        <fullName evidence="9">Septin 2</fullName>
    </submittedName>
</protein>
<dbReference type="InterPro" id="IPR030379">
    <property type="entry name" value="G_SEPTIN_dom"/>
</dbReference>
<comment type="similarity">
    <text evidence="6">Belongs to the TRAFAC class TrmE-Era-EngA-EngB-Septin-like GTPase superfamily. Septin GTPase family.</text>
</comment>
<dbReference type="Gene3D" id="3.40.50.300">
    <property type="entry name" value="P-loop containing nucleotide triphosphate hydrolases"/>
    <property type="match status" value="1"/>
</dbReference>
<dbReference type="GO" id="GO:0005525">
    <property type="term" value="F:GTP binding"/>
    <property type="evidence" value="ECO:0007669"/>
    <property type="project" value="UniProtKB-KW"/>
</dbReference>
<keyword evidence="3" id="KW-0175">Coiled coil</keyword>
<accession>A0A8H7BLX5</accession>
<dbReference type="GO" id="GO:0031105">
    <property type="term" value="C:septin complex"/>
    <property type="evidence" value="ECO:0007669"/>
    <property type="project" value="UniProtKB-ARBA"/>
</dbReference>
<dbReference type="CDD" id="cd01850">
    <property type="entry name" value="CDC_Septin"/>
    <property type="match status" value="1"/>
</dbReference>
<dbReference type="PIRSF" id="PIRSF006698">
    <property type="entry name" value="Septin"/>
    <property type="match status" value="1"/>
</dbReference>
<dbReference type="OrthoDB" id="416553at2759"/>
<name>A0A8H7BLX5_9FUNG</name>
<keyword evidence="5" id="KW-0131">Cell cycle</keyword>
<dbReference type="SUPFAM" id="SSF52540">
    <property type="entry name" value="P-loop containing nucleoside triphosphate hydrolases"/>
    <property type="match status" value="1"/>
</dbReference>
<feature type="domain" description="Septin-type G" evidence="8">
    <location>
        <begin position="49"/>
        <end position="314"/>
    </location>
</feature>
<dbReference type="GO" id="GO:0032161">
    <property type="term" value="C:cleavage apparatus septin structure"/>
    <property type="evidence" value="ECO:0007669"/>
    <property type="project" value="UniProtKB-ARBA"/>
</dbReference>
<evidence type="ECO:0000256" key="6">
    <source>
        <dbReference type="RuleBase" id="RU004560"/>
    </source>
</evidence>
<proteinExistence type="inferred from homology"/>